<dbReference type="Proteomes" id="UP001054252">
    <property type="component" value="Unassembled WGS sequence"/>
</dbReference>
<feature type="region of interest" description="Disordered" evidence="1">
    <location>
        <begin position="1"/>
        <end position="42"/>
    </location>
</feature>
<evidence type="ECO:0000313" key="2">
    <source>
        <dbReference type="EMBL" id="GKV31792.1"/>
    </source>
</evidence>
<evidence type="ECO:0000313" key="3">
    <source>
        <dbReference type="Proteomes" id="UP001054252"/>
    </source>
</evidence>
<comment type="caution">
    <text evidence="2">The sequence shown here is derived from an EMBL/GenBank/DDBJ whole genome shotgun (WGS) entry which is preliminary data.</text>
</comment>
<evidence type="ECO:0000256" key="1">
    <source>
        <dbReference type="SAM" id="MobiDB-lite"/>
    </source>
</evidence>
<protein>
    <submittedName>
        <fullName evidence="2">Uncharacterized protein</fullName>
    </submittedName>
</protein>
<keyword evidence="3" id="KW-1185">Reference proteome</keyword>
<sequence>MMHKVRELADLERVERPPARKERVSGGEGGTVEGEEQSAGYGDLLIDRMGEEQRGTDNRWNGGKEDLVSNRAGFDEPSGCVCKGKNSGRWEVYVVEQRGTPLPSCPQSADIKSAALCCVVTVTVAF</sequence>
<name>A0AAV5L3X4_9ROSI</name>
<gene>
    <name evidence="2" type="ORF">SLEP1_g40458</name>
</gene>
<organism evidence="2 3">
    <name type="scientific">Rubroshorea leprosula</name>
    <dbReference type="NCBI Taxonomy" id="152421"/>
    <lineage>
        <taxon>Eukaryota</taxon>
        <taxon>Viridiplantae</taxon>
        <taxon>Streptophyta</taxon>
        <taxon>Embryophyta</taxon>
        <taxon>Tracheophyta</taxon>
        <taxon>Spermatophyta</taxon>
        <taxon>Magnoliopsida</taxon>
        <taxon>eudicotyledons</taxon>
        <taxon>Gunneridae</taxon>
        <taxon>Pentapetalae</taxon>
        <taxon>rosids</taxon>
        <taxon>malvids</taxon>
        <taxon>Malvales</taxon>
        <taxon>Dipterocarpaceae</taxon>
        <taxon>Rubroshorea</taxon>
    </lineage>
</organism>
<dbReference type="EMBL" id="BPVZ01000092">
    <property type="protein sequence ID" value="GKV31792.1"/>
    <property type="molecule type" value="Genomic_DNA"/>
</dbReference>
<proteinExistence type="predicted"/>
<reference evidence="2 3" key="1">
    <citation type="journal article" date="2021" name="Commun. Biol.">
        <title>The genome of Shorea leprosula (Dipterocarpaceae) highlights the ecological relevance of drought in aseasonal tropical rainforests.</title>
        <authorList>
            <person name="Ng K.K.S."/>
            <person name="Kobayashi M.J."/>
            <person name="Fawcett J.A."/>
            <person name="Hatakeyama M."/>
            <person name="Paape T."/>
            <person name="Ng C.H."/>
            <person name="Ang C.C."/>
            <person name="Tnah L.H."/>
            <person name="Lee C.T."/>
            <person name="Nishiyama T."/>
            <person name="Sese J."/>
            <person name="O'Brien M.J."/>
            <person name="Copetti D."/>
            <person name="Mohd Noor M.I."/>
            <person name="Ong R.C."/>
            <person name="Putra M."/>
            <person name="Sireger I.Z."/>
            <person name="Indrioko S."/>
            <person name="Kosugi Y."/>
            <person name="Izuno A."/>
            <person name="Isagi Y."/>
            <person name="Lee S.L."/>
            <person name="Shimizu K.K."/>
        </authorList>
    </citation>
    <scope>NUCLEOTIDE SEQUENCE [LARGE SCALE GENOMIC DNA]</scope>
    <source>
        <strain evidence="2">214</strain>
    </source>
</reference>
<accession>A0AAV5L3X4</accession>
<dbReference type="AlphaFoldDB" id="A0AAV5L3X4"/>
<feature type="compositionally biased region" description="Basic and acidic residues" evidence="1">
    <location>
        <begin position="1"/>
        <end position="25"/>
    </location>
</feature>